<name>A0A4P6FT79_9MICO</name>
<keyword evidence="1" id="KW-0597">Phosphoprotein</keyword>
<evidence type="ECO:0000256" key="1">
    <source>
        <dbReference type="ARBA" id="ARBA00022553"/>
    </source>
</evidence>
<proteinExistence type="predicted"/>
<evidence type="ECO:0000313" key="4">
    <source>
        <dbReference type="Proteomes" id="UP000291259"/>
    </source>
</evidence>
<dbReference type="EMBL" id="CP035491">
    <property type="protein sequence ID" value="QAY73768.1"/>
    <property type="molecule type" value="Genomic_DNA"/>
</dbReference>
<dbReference type="Pfam" id="PF00498">
    <property type="entry name" value="FHA"/>
    <property type="match status" value="1"/>
</dbReference>
<dbReference type="SMART" id="SM00240">
    <property type="entry name" value="FHA"/>
    <property type="match status" value="1"/>
</dbReference>
<evidence type="ECO:0000259" key="2">
    <source>
        <dbReference type="SMART" id="SM00240"/>
    </source>
</evidence>
<dbReference type="InterPro" id="IPR008984">
    <property type="entry name" value="SMAD_FHA_dom_sf"/>
</dbReference>
<accession>A0A4P6FT79</accession>
<dbReference type="CDD" id="cd00060">
    <property type="entry name" value="FHA"/>
    <property type="match status" value="1"/>
</dbReference>
<organism evidence="3 4">
    <name type="scientific">Agromyces protaetiae</name>
    <dbReference type="NCBI Taxonomy" id="2509455"/>
    <lineage>
        <taxon>Bacteria</taxon>
        <taxon>Bacillati</taxon>
        <taxon>Actinomycetota</taxon>
        <taxon>Actinomycetes</taxon>
        <taxon>Micrococcales</taxon>
        <taxon>Microbacteriaceae</taxon>
        <taxon>Agromyces</taxon>
    </lineage>
</organism>
<gene>
    <name evidence="3" type="ORF">ET445_10835</name>
</gene>
<keyword evidence="4" id="KW-1185">Reference proteome</keyword>
<sequence length="138" mass="14504">MPPVASEAPRSEPVAPATGPTSIAIWSLRSDRLDIQLEGRTVLGRAPVVEPTFAPAVAIRVDDPERTVSKTHAIIEPAVGVCRVTDLRSTNGVRIERADGSSTDLASGASEDLADGDVVALGEYRFTVVGPARSNVYP</sequence>
<dbReference type="OrthoDB" id="3254248at2"/>
<feature type="domain" description="FHA" evidence="2">
    <location>
        <begin position="40"/>
        <end position="100"/>
    </location>
</feature>
<evidence type="ECO:0000313" key="3">
    <source>
        <dbReference type="EMBL" id="QAY73768.1"/>
    </source>
</evidence>
<reference evidence="3 4" key="1">
    <citation type="submission" date="2019-01" db="EMBL/GenBank/DDBJ databases">
        <title>Genome sequencing of strain FW100M-8.</title>
        <authorList>
            <person name="Heo J."/>
            <person name="Kim S.-J."/>
            <person name="Kim J.-S."/>
            <person name="Hong S.-B."/>
            <person name="Kwon S.-W."/>
        </authorList>
    </citation>
    <scope>NUCLEOTIDE SEQUENCE [LARGE SCALE GENOMIC DNA]</scope>
    <source>
        <strain evidence="3 4">FW100M-8</strain>
    </source>
</reference>
<dbReference type="Gene3D" id="2.60.200.20">
    <property type="match status" value="1"/>
</dbReference>
<dbReference type="KEGG" id="agf:ET445_10835"/>
<dbReference type="SUPFAM" id="SSF49879">
    <property type="entry name" value="SMAD/FHA domain"/>
    <property type="match status" value="1"/>
</dbReference>
<dbReference type="Proteomes" id="UP000291259">
    <property type="component" value="Chromosome"/>
</dbReference>
<protein>
    <submittedName>
        <fullName evidence="3">FHA domain-containing protein</fullName>
    </submittedName>
</protein>
<dbReference type="InterPro" id="IPR000253">
    <property type="entry name" value="FHA_dom"/>
</dbReference>
<dbReference type="AlphaFoldDB" id="A0A4P6FT79"/>